<protein>
    <submittedName>
        <fullName evidence="1">Uncharacterized protein</fullName>
    </submittedName>
</protein>
<reference evidence="1 2" key="1">
    <citation type="submission" date="2015-01" db="EMBL/GenBank/DDBJ databases">
        <title>Evolution of Trichinella species and genotypes.</title>
        <authorList>
            <person name="Korhonen P.K."/>
            <person name="Edoardo P."/>
            <person name="Giuseppe L.R."/>
            <person name="Gasser R.B."/>
        </authorList>
    </citation>
    <scope>NUCLEOTIDE SEQUENCE [LARGE SCALE GENOMIC DNA]</scope>
    <source>
        <strain evidence="1">ISS37</strain>
    </source>
</reference>
<dbReference type="EMBL" id="JYDL01000002">
    <property type="protein sequence ID" value="KRX27710.1"/>
    <property type="molecule type" value="Genomic_DNA"/>
</dbReference>
<dbReference type="Proteomes" id="UP000054630">
    <property type="component" value="Unassembled WGS sequence"/>
</dbReference>
<keyword evidence="2" id="KW-1185">Reference proteome</keyword>
<proteinExistence type="predicted"/>
<gene>
    <name evidence="1" type="ORF">T07_12817</name>
</gene>
<sequence length="126" mass="14789">MHLIPWFWNWRKRGRSRVTLLSIGFTDDLIWRTFDGGWRSNIKEFTASSAANTYIKTLLHYVADQVGQRFHGITDDLHQFREILQEVLSVKEQLNTVTVHLHPLNLLCTSFSCIGRMVKVDYEHQS</sequence>
<evidence type="ECO:0000313" key="2">
    <source>
        <dbReference type="Proteomes" id="UP000054630"/>
    </source>
</evidence>
<comment type="caution">
    <text evidence="1">The sequence shown here is derived from an EMBL/GenBank/DDBJ whole genome shotgun (WGS) entry which is preliminary data.</text>
</comment>
<dbReference type="OrthoDB" id="10534675at2759"/>
<dbReference type="AlphaFoldDB" id="A0A0V0SLL0"/>
<organism evidence="1 2">
    <name type="scientific">Trichinella nelsoni</name>
    <dbReference type="NCBI Taxonomy" id="6336"/>
    <lineage>
        <taxon>Eukaryota</taxon>
        <taxon>Metazoa</taxon>
        <taxon>Ecdysozoa</taxon>
        <taxon>Nematoda</taxon>
        <taxon>Enoplea</taxon>
        <taxon>Dorylaimia</taxon>
        <taxon>Trichinellida</taxon>
        <taxon>Trichinellidae</taxon>
        <taxon>Trichinella</taxon>
    </lineage>
</organism>
<evidence type="ECO:0000313" key="1">
    <source>
        <dbReference type="EMBL" id="KRX27710.1"/>
    </source>
</evidence>
<accession>A0A0V0SLL0</accession>
<name>A0A0V0SLL0_9BILA</name>